<evidence type="ECO:0000256" key="7">
    <source>
        <dbReference type="ARBA" id="ARBA00023004"/>
    </source>
</evidence>
<dbReference type="FunFam" id="3.40.50.300:FF:000437">
    <property type="entry name" value="ATP-dependent DNA helicase DinG"/>
    <property type="match status" value="1"/>
</dbReference>
<comment type="similarity">
    <text evidence="11">Belongs to the helicase family. DinG subfamily. Type 1 sub-subfamily.</text>
</comment>
<dbReference type="EC" id="5.6.2.3" evidence="11"/>
<feature type="binding site" evidence="11">
    <location>
        <position position="218"/>
    </location>
    <ligand>
        <name>[4Fe-4S] cluster</name>
        <dbReference type="ChEBI" id="CHEBI:49883"/>
    </ligand>
</feature>
<keyword evidence="2 11" id="KW-0479">Metal-binding</keyword>
<feature type="binding site" evidence="11">
    <location>
        <position position="229"/>
    </location>
    <ligand>
        <name>[4Fe-4S] cluster</name>
        <dbReference type="ChEBI" id="CHEBI:49883"/>
    </ligand>
</feature>
<evidence type="ECO:0000256" key="9">
    <source>
        <dbReference type="ARBA" id="ARBA00023125"/>
    </source>
</evidence>
<dbReference type="EMBL" id="SRMF01000001">
    <property type="protein sequence ID" value="TGG95576.1"/>
    <property type="molecule type" value="Genomic_DNA"/>
</dbReference>
<feature type="binding site" evidence="11">
    <location>
        <position position="223"/>
    </location>
    <ligand>
        <name>[4Fe-4S] cluster</name>
        <dbReference type="ChEBI" id="CHEBI:49883"/>
    </ligand>
</feature>
<dbReference type="GO" id="GO:0051539">
    <property type="term" value="F:4 iron, 4 sulfur cluster binding"/>
    <property type="evidence" value="ECO:0007669"/>
    <property type="project" value="UniProtKB-UniRule"/>
</dbReference>
<keyword evidence="9 11" id="KW-0238">DNA-binding</keyword>
<keyword evidence="3 11" id="KW-0547">Nucleotide-binding</keyword>
<reference evidence="13 14" key="1">
    <citation type="submission" date="2019-04" db="EMBL/GenBank/DDBJ databases">
        <title>Natronospirillum operosus gen. nov., sp. nov., a haloalkaliphilic satellite isolated from decaying biomass of laboratory culture of cyanobacterium Geitlerinema sp. and proposal of Natronospirillaceae fam. nov. and Saccharospirillaceae fam. nov.</title>
        <authorList>
            <person name="Kevbrin V."/>
            <person name="Boltyanskaya Y."/>
            <person name="Koziaeva V."/>
            <person name="Grouzdev D.S."/>
            <person name="Park M."/>
            <person name="Cho J."/>
        </authorList>
    </citation>
    <scope>NUCLEOTIDE SEQUENCE [LARGE SCALE GENOMIC DNA]</scope>
    <source>
        <strain evidence="13 14">G-116</strain>
    </source>
</reference>
<keyword evidence="1 11" id="KW-0004">4Fe-4S</keyword>
<dbReference type="SMART" id="SM00491">
    <property type="entry name" value="HELICc2"/>
    <property type="match status" value="1"/>
</dbReference>
<dbReference type="GO" id="GO:0005524">
    <property type="term" value="F:ATP binding"/>
    <property type="evidence" value="ECO:0007669"/>
    <property type="project" value="UniProtKB-UniRule"/>
</dbReference>
<dbReference type="InterPro" id="IPR027417">
    <property type="entry name" value="P-loop_NTPase"/>
</dbReference>
<keyword evidence="7 11" id="KW-0408">Iron</keyword>
<dbReference type="OrthoDB" id="9803913at2"/>
<dbReference type="GO" id="GO:0003677">
    <property type="term" value="F:DNA binding"/>
    <property type="evidence" value="ECO:0007669"/>
    <property type="project" value="UniProtKB-UniRule"/>
</dbReference>
<dbReference type="PROSITE" id="PS51193">
    <property type="entry name" value="HELICASE_ATP_BIND_2"/>
    <property type="match status" value="1"/>
</dbReference>
<evidence type="ECO:0000256" key="3">
    <source>
        <dbReference type="ARBA" id="ARBA00022741"/>
    </source>
</evidence>
<evidence type="ECO:0000256" key="2">
    <source>
        <dbReference type="ARBA" id="ARBA00022723"/>
    </source>
</evidence>
<keyword evidence="8 11" id="KW-0411">Iron-sulfur</keyword>
<dbReference type="InterPro" id="IPR010614">
    <property type="entry name" value="RAD3-like_helicase_DEAD"/>
</dbReference>
<comment type="caution">
    <text evidence="13">The sequence shown here is derived from an EMBL/GenBank/DDBJ whole genome shotgun (WGS) entry which is preliminary data.</text>
</comment>
<evidence type="ECO:0000256" key="6">
    <source>
        <dbReference type="ARBA" id="ARBA00022840"/>
    </source>
</evidence>
<dbReference type="Gene3D" id="3.40.50.300">
    <property type="entry name" value="P-loop containing nucleotide triphosphate hydrolases"/>
    <property type="match status" value="2"/>
</dbReference>
<proteinExistence type="inferred from homology"/>
<keyword evidence="10 11" id="KW-0413">Isomerase</keyword>
<dbReference type="Pfam" id="PF06733">
    <property type="entry name" value="DEAD_2"/>
    <property type="match status" value="1"/>
</dbReference>
<dbReference type="PANTHER" id="PTHR11472:SF59">
    <property type="entry name" value="ATP-DEPENDENT DNA HELICASE DING"/>
    <property type="match status" value="1"/>
</dbReference>
<dbReference type="NCBIfam" id="NF008729">
    <property type="entry name" value="PRK11747.1"/>
    <property type="match status" value="1"/>
</dbReference>
<sequence length="717" mass="78937">MAPMLTDQQKQLIQKAYRDYLAARELRPRSGQRHMIAHIARRLGGVAPEAAAEPVPASTEEASASAESDTAVADRIAVVEAGTGTGKTLGYLIPALIIAAEERKQVVLSTATVALQGQLMDKDLPDLQAYTDLSFDYALGKGRGRFFCEVKAEQARGELGTEATLFDRAAATSQALMERIDGLTEAFASKQWNGDLDGLEEQPDPALRRAITATSSDCLGSLCSRYNECPYFSHRQRLKDVDLLVVNHDLVLSDLALGGGVVLPDPADTLFVFDEAHHLPEKALSHFTLRLELSAFSQFIEQVNRHATKMVSELQAYDDLGEGLADLEFQARETRDQLRQISAMLDLDWQGQGGGRPGYYRFPLGQVPEPLRVALVELTQHLKPIIDFLNRAQKLINQQLRAANPPAGLPVVQSWSQQIGQDLELVQAAIDLSRQYQQADADTPNAFWVEKAEGRDDLALMCSPFLAGGVLNHYLWNRAWGAVLTSATLSVGGDFSRFRVHSGIHDESAYLRVDSAFDYARQGVIWLPGNAANAGQQDQHTRDLVSRLPTLLTDHAATLVLFSSRAQMESVYEQLPSAVREAIQCQGQKSREAIIDTHLQRLEQGRNSTIFGLASFSEGIDLPGKALTQVIIAKLPFSVPDDPLQSASAEWIEQRGGNPFMQLTLPEAIIRLTQAVGRLIRQDDDEGRVVILDARVRTARYGSLVLNALPPFRRDFS</sequence>
<evidence type="ECO:0000256" key="1">
    <source>
        <dbReference type="ARBA" id="ARBA00022485"/>
    </source>
</evidence>
<evidence type="ECO:0000259" key="12">
    <source>
        <dbReference type="PROSITE" id="PS51193"/>
    </source>
</evidence>
<dbReference type="Proteomes" id="UP000297475">
    <property type="component" value="Unassembled WGS sequence"/>
</dbReference>
<keyword evidence="5 11" id="KW-0347">Helicase</keyword>
<feature type="binding site" evidence="11">
    <location>
        <position position="148"/>
    </location>
    <ligand>
        <name>[4Fe-4S] cluster</name>
        <dbReference type="ChEBI" id="CHEBI:49883"/>
    </ligand>
</feature>
<dbReference type="GO" id="GO:0033677">
    <property type="term" value="F:DNA/RNA helicase activity"/>
    <property type="evidence" value="ECO:0007669"/>
    <property type="project" value="TreeGrafter"/>
</dbReference>
<dbReference type="PANTHER" id="PTHR11472">
    <property type="entry name" value="DNA REPAIR DEAD HELICASE RAD3/XP-D SUBFAMILY MEMBER"/>
    <property type="match status" value="1"/>
</dbReference>
<dbReference type="InterPro" id="IPR006555">
    <property type="entry name" value="ATP-dep_Helicase_C"/>
</dbReference>
<evidence type="ECO:0000256" key="5">
    <source>
        <dbReference type="ARBA" id="ARBA00022806"/>
    </source>
</evidence>
<dbReference type="HAMAP" id="MF_02205">
    <property type="entry name" value="DinG_proteobact"/>
    <property type="match status" value="1"/>
</dbReference>
<accession>A0A4Z0WIF7</accession>
<dbReference type="Pfam" id="PF13307">
    <property type="entry name" value="Helicase_C_2"/>
    <property type="match status" value="1"/>
</dbReference>
<evidence type="ECO:0000256" key="10">
    <source>
        <dbReference type="ARBA" id="ARBA00023235"/>
    </source>
</evidence>
<comment type="catalytic activity">
    <reaction evidence="11">
        <text>ATP + H2O = ADP + phosphate + H(+)</text>
        <dbReference type="Rhea" id="RHEA:13065"/>
        <dbReference type="ChEBI" id="CHEBI:15377"/>
        <dbReference type="ChEBI" id="CHEBI:15378"/>
        <dbReference type="ChEBI" id="CHEBI:30616"/>
        <dbReference type="ChEBI" id="CHEBI:43474"/>
        <dbReference type="ChEBI" id="CHEBI:456216"/>
        <dbReference type="EC" id="5.6.2.3"/>
    </reaction>
</comment>
<evidence type="ECO:0000256" key="4">
    <source>
        <dbReference type="ARBA" id="ARBA00022801"/>
    </source>
</evidence>
<comment type="function">
    <text evidence="11">DNA-dependent ATPase and 5'-3' DNA helicase. Unwinds D-loops, R-loops, forked DNA and G-quadruplex DNA.</text>
</comment>
<organism evidence="13 14">
    <name type="scientific">Natronospirillum operosum</name>
    <dbReference type="NCBI Taxonomy" id="2759953"/>
    <lineage>
        <taxon>Bacteria</taxon>
        <taxon>Pseudomonadati</taxon>
        <taxon>Pseudomonadota</taxon>
        <taxon>Gammaproteobacteria</taxon>
        <taxon>Oceanospirillales</taxon>
        <taxon>Natronospirillaceae</taxon>
        <taxon>Natronospirillum</taxon>
    </lineage>
</organism>
<dbReference type="GO" id="GO:0009432">
    <property type="term" value="P:SOS response"/>
    <property type="evidence" value="ECO:0007669"/>
    <property type="project" value="TreeGrafter"/>
</dbReference>
<keyword evidence="6 11" id="KW-0067">ATP-binding</keyword>
<dbReference type="SUPFAM" id="SSF52540">
    <property type="entry name" value="P-loop containing nucleoside triphosphate hydrolases"/>
    <property type="match status" value="1"/>
</dbReference>
<dbReference type="InterPro" id="IPR039000">
    <property type="entry name" value="DinG_proteobact"/>
</dbReference>
<evidence type="ECO:0000256" key="8">
    <source>
        <dbReference type="ARBA" id="ARBA00023014"/>
    </source>
</evidence>
<gene>
    <name evidence="11 13" type="primary">dinG</name>
    <name evidence="13" type="ORF">E4656_03955</name>
</gene>
<keyword evidence="14" id="KW-1185">Reference proteome</keyword>
<dbReference type="InterPro" id="IPR014013">
    <property type="entry name" value="Helic_SF1/SF2_ATP-bd_DinG/Rad3"/>
</dbReference>
<dbReference type="GO" id="GO:0043139">
    <property type="term" value="F:5'-3' DNA helicase activity"/>
    <property type="evidence" value="ECO:0007669"/>
    <property type="project" value="UniProtKB-UniRule"/>
</dbReference>
<name>A0A4Z0WIF7_9GAMM</name>
<protein>
    <recommendedName>
        <fullName evidence="11">ATP-dependent DNA helicase DinG</fullName>
        <ecNumber evidence="11">5.6.2.3</ecNumber>
    </recommendedName>
    <alternativeName>
        <fullName evidence="11">DNA 5'-3' helicase DinG</fullName>
    </alternativeName>
</protein>
<evidence type="ECO:0000256" key="11">
    <source>
        <dbReference type="HAMAP-Rule" id="MF_02205"/>
    </source>
</evidence>
<evidence type="ECO:0000313" key="13">
    <source>
        <dbReference type="EMBL" id="TGG95576.1"/>
    </source>
</evidence>
<comment type="cofactor">
    <cofactor evidence="11">
        <name>[4Fe-4S] cluster</name>
        <dbReference type="ChEBI" id="CHEBI:49883"/>
    </cofactor>
    <text evidence="11">Binds 1 [4Fe-4S] cluster.</text>
</comment>
<dbReference type="GO" id="GO:0006281">
    <property type="term" value="P:DNA repair"/>
    <property type="evidence" value="ECO:0007669"/>
    <property type="project" value="TreeGrafter"/>
</dbReference>
<dbReference type="InterPro" id="IPR045028">
    <property type="entry name" value="DinG/Rad3-like"/>
</dbReference>
<evidence type="ECO:0000313" key="14">
    <source>
        <dbReference type="Proteomes" id="UP000297475"/>
    </source>
</evidence>
<feature type="domain" description="Helicase ATP-binding" evidence="12">
    <location>
        <begin position="18"/>
        <end position="336"/>
    </location>
</feature>
<dbReference type="AlphaFoldDB" id="A0A4Z0WIF7"/>
<dbReference type="GO" id="GO:0046872">
    <property type="term" value="F:metal ion binding"/>
    <property type="evidence" value="ECO:0007669"/>
    <property type="project" value="UniProtKB-KW"/>
</dbReference>
<dbReference type="GO" id="GO:0016887">
    <property type="term" value="F:ATP hydrolysis activity"/>
    <property type="evidence" value="ECO:0007669"/>
    <property type="project" value="RHEA"/>
</dbReference>
<keyword evidence="4 11" id="KW-0378">Hydrolase</keyword>